<evidence type="ECO:0000313" key="9">
    <source>
        <dbReference type="Proteomes" id="UP000494330"/>
    </source>
</evidence>
<feature type="transmembrane region" description="Helical" evidence="6">
    <location>
        <begin position="138"/>
        <end position="159"/>
    </location>
</feature>
<protein>
    <submittedName>
        <fullName evidence="8">Type II secretion system protein</fullName>
    </submittedName>
</protein>
<evidence type="ECO:0000256" key="4">
    <source>
        <dbReference type="ARBA" id="ARBA00022989"/>
    </source>
</evidence>
<feature type="transmembrane region" description="Helical" evidence="6">
    <location>
        <begin position="6"/>
        <end position="31"/>
    </location>
</feature>
<evidence type="ECO:0000256" key="1">
    <source>
        <dbReference type="ARBA" id="ARBA00004651"/>
    </source>
</evidence>
<dbReference type="PANTHER" id="PTHR35007">
    <property type="entry name" value="INTEGRAL MEMBRANE PROTEIN-RELATED"/>
    <property type="match status" value="1"/>
</dbReference>
<keyword evidence="3 6" id="KW-0812">Transmembrane</keyword>
<feature type="transmembrane region" description="Helical" evidence="6">
    <location>
        <begin position="285"/>
        <end position="311"/>
    </location>
</feature>
<feature type="domain" description="Type II secretion system protein GspF" evidence="7">
    <location>
        <begin position="178"/>
        <end position="306"/>
    </location>
</feature>
<keyword evidence="4 6" id="KW-1133">Transmembrane helix</keyword>
<keyword evidence="5 6" id="KW-0472">Membrane</keyword>
<dbReference type="PANTHER" id="PTHR35007:SF2">
    <property type="entry name" value="PILUS ASSEMBLE PROTEIN"/>
    <property type="match status" value="1"/>
</dbReference>
<evidence type="ECO:0000259" key="7">
    <source>
        <dbReference type="Pfam" id="PF00482"/>
    </source>
</evidence>
<dbReference type="AlphaFoldDB" id="A0A6J5F643"/>
<evidence type="ECO:0000256" key="3">
    <source>
        <dbReference type="ARBA" id="ARBA00022692"/>
    </source>
</evidence>
<organism evidence="8 9">
    <name type="scientific">Burkholderia paludis</name>
    <dbReference type="NCBI Taxonomy" id="1506587"/>
    <lineage>
        <taxon>Bacteria</taxon>
        <taxon>Pseudomonadati</taxon>
        <taxon>Pseudomonadota</taxon>
        <taxon>Betaproteobacteria</taxon>
        <taxon>Burkholderiales</taxon>
        <taxon>Burkholderiaceae</taxon>
        <taxon>Burkholderia</taxon>
        <taxon>Burkholderia cepacia complex</taxon>
    </lineage>
</organism>
<sequence length="326" mass="35139">MQNLSVVQAVMLGGLFIFVSGGALVAMLLFAPRSIQRRVRQAGGAGAGAAAVAGSGPGDDVASRWVEKLVAMSTPISKLSVPKEGWENSPLRIRLMNAGWRGQNAAALYFTAKTALALALPCAALLGLVTTRLGDERVLLSVILVALAGIGYYIPNAVLSQRVKVRQQKIFEDFPDALDLLTVCVEAGLGLDAALMKVSEELRFGSEVVSSELDLLLLEMRSGFTKETALRNLALRTGVEDVESFCAMLIQADRFGTSISESLRVLSDLLRTRRRMRAEERAAKIALKLLFPLIFCIFPALMMVLLGPALIHVYRVLLPTFVGIAP</sequence>
<reference evidence="8 9" key="1">
    <citation type="submission" date="2019-09" db="EMBL/GenBank/DDBJ databases">
        <authorList>
            <person name="Depoorter E."/>
        </authorList>
    </citation>
    <scope>NUCLEOTIDE SEQUENCE [LARGE SCALE GENOMIC DNA]</scope>
    <source>
        <strain evidence="8">LMG 30113</strain>
    </source>
</reference>
<keyword evidence="2" id="KW-1003">Cell membrane</keyword>
<accession>A0A6J5F643</accession>
<name>A0A6J5F643_9BURK</name>
<keyword evidence="9" id="KW-1185">Reference proteome</keyword>
<evidence type="ECO:0000256" key="6">
    <source>
        <dbReference type="SAM" id="Phobius"/>
    </source>
</evidence>
<evidence type="ECO:0000256" key="5">
    <source>
        <dbReference type="ARBA" id="ARBA00023136"/>
    </source>
</evidence>
<dbReference type="RefSeq" id="WP_031397842.1">
    <property type="nucleotide sequence ID" value="NZ_CABVQD010000047.1"/>
</dbReference>
<dbReference type="EMBL" id="CABVQD010000047">
    <property type="protein sequence ID" value="VWC44479.1"/>
    <property type="molecule type" value="Genomic_DNA"/>
</dbReference>
<dbReference type="InterPro" id="IPR018076">
    <property type="entry name" value="T2SS_GspF_dom"/>
</dbReference>
<feature type="transmembrane region" description="Helical" evidence="6">
    <location>
        <begin position="106"/>
        <end position="126"/>
    </location>
</feature>
<dbReference type="Pfam" id="PF00482">
    <property type="entry name" value="T2SSF"/>
    <property type="match status" value="1"/>
</dbReference>
<dbReference type="GO" id="GO:0005886">
    <property type="term" value="C:plasma membrane"/>
    <property type="evidence" value="ECO:0007669"/>
    <property type="project" value="UniProtKB-SubCell"/>
</dbReference>
<dbReference type="Proteomes" id="UP000494330">
    <property type="component" value="Unassembled WGS sequence"/>
</dbReference>
<gene>
    <name evidence="8" type="ORF">BPA30113_07180</name>
</gene>
<proteinExistence type="predicted"/>
<evidence type="ECO:0000256" key="2">
    <source>
        <dbReference type="ARBA" id="ARBA00022475"/>
    </source>
</evidence>
<comment type="subcellular location">
    <subcellularLocation>
        <location evidence="1">Cell membrane</location>
        <topology evidence="1">Multi-pass membrane protein</topology>
    </subcellularLocation>
</comment>
<evidence type="ECO:0000313" key="8">
    <source>
        <dbReference type="EMBL" id="VWC44479.1"/>
    </source>
</evidence>